<dbReference type="PRINTS" id="PR01099">
    <property type="entry name" value="HYETHTZKNASE"/>
</dbReference>
<evidence type="ECO:0000256" key="14">
    <source>
        <dbReference type="ARBA" id="ARBA00047851"/>
    </source>
</evidence>
<comment type="cofactor">
    <cofactor evidence="2">
        <name>Mg(2+)</name>
        <dbReference type="ChEBI" id="CHEBI:18420"/>
    </cofactor>
</comment>
<evidence type="ECO:0000259" key="18">
    <source>
        <dbReference type="Pfam" id="PF02581"/>
    </source>
</evidence>
<dbReference type="GO" id="GO:0004789">
    <property type="term" value="F:thiamine-phosphate diphosphorylase activity"/>
    <property type="evidence" value="ECO:0007669"/>
    <property type="project" value="UniProtKB-EC"/>
</dbReference>
<dbReference type="CDD" id="cd01170">
    <property type="entry name" value="THZ_kinase"/>
    <property type="match status" value="1"/>
</dbReference>
<keyword evidence="20" id="KW-1185">Reference proteome</keyword>
<evidence type="ECO:0000256" key="3">
    <source>
        <dbReference type="ARBA" id="ARBA00003814"/>
    </source>
</evidence>
<dbReference type="OrthoDB" id="4994at2759"/>
<evidence type="ECO:0000256" key="6">
    <source>
        <dbReference type="ARBA" id="ARBA00022679"/>
    </source>
</evidence>
<dbReference type="GO" id="GO:0009229">
    <property type="term" value="P:thiamine diphosphate biosynthetic process"/>
    <property type="evidence" value="ECO:0007669"/>
    <property type="project" value="UniProtKB-UniPathway"/>
</dbReference>
<evidence type="ECO:0000256" key="9">
    <source>
        <dbReference type="ARBA" id="ARBA00022777"/>
    </source>
</evidence>
<dbReference type="PANTHER" id="PTHR20857:SF23">
    <property type="entry name" value="THIAMINE BIOSYNTHETIC BIFUNCTIONAL ENZYME"/>
    <property type="match status" value="1"/>
</dbReference>
<evidence type="ECO:0000256" key="17">
    <source>
        <dbReference type="ARBA" id="ARBA00061283"/>
    </source>
</evidence>
<dbReference type="Pfam" id="PF02110">
    <property type="entry name" value="HK"/>
    <property type="match status" value="1"/>
</dbReference>
<organism evidence="19 20">
    <name type="scientific">Geotrichum candidum</name>
    <name type="common">Oospora lactis</name>
    <name type="synonym">Dipodascus geotrichum</name>
    <dbReference type="NCBI Taxonomy" id="1173061"/>
    <lineage>
        <taxon>Eukaryota</taxon>
        <taxon>Fungi</taxon>
        <taxon>Dikarya</taxon>
        <taxon>Ascomycota</taxon>
        <taxon>Saccharomycotina</taxon>
        <taxon>Dipodascomycetes</taxon>
        <taxon>Dipodascales</taxon>
        <taxon>Dipodascaceae</taxon>
        <taxon>Geotrichum</taxon>
    </lineage>
</organism>
<dbReference type="InterPro" id="IPR034291">
    <property type="entry name" value="TMP_synthase"/>
</dbReference>
<dbReference type="GO" id="GO:0009228">
    <property type="term" value="P:thiamine biosynthetic process"/>
    <property type="evidence" value="ECO:0007669"/>
    <property type="project" value="UniProtKB-KW"/>
</dbReference>
<dbReference type="GO" id="GO:0000287">
    <property type="term" value="F:magnesium ion binding"/>
    <property type="evidence" value="ECO:0007669"/>
    <property type="project" value="InterPro"/>
</dbReference>
<comment type="catalytic activity">
    <reaction evidence="13">
        <text>4-methyl-5-(2-phosphooxyethyl)-thiazole + 4-amino-2-methyl-5-(diphosphooxymethyl)pyrimidine + H(+) = thiamine phosphate + diphosphate</text>
        <dbReference type="Rhea" id="RHEA:22328"/>
        <dbReference type="ChEBI" id="CHEBI:15378"/>
        <dbReference type="ChEBI" id="CHEBI:33019"/>
        <dbReference type="ChEBI" id="CHEBI:37575"/>
        <dbReference type="ChEBI" id="CHEBI:57841"/>
        <dbReference type="ChEBI" id="CHEBI:58296"/>
        <dbReference type="EC" id="2.5.1.3"/>
    </reaction>
</comment>
<protein>
    <submittedName>
        <fullName evidence="19">Similar to Saccharomyces cerevisiae YPL214C THI6 Bifunctional enzyme with thiamine-phosphate pyrophosphorylase and 4-methyl-5-beta-hydroxyethylthiazole kinase activities</fullName>
    </submittedName>
</protein>
<gene>
    <name evidence="19" type="ORF">BN980_GECA03s03882g</name>
</gene>
<comment type="similarity">
    <text evidence="17">In the N-terminal section; belongs to the thiamine-phosphate synthase family.</text>
</comment>
<keyword evidence="11" id="KW-0460">Magnesium</keyword>
<dbReference type="FunFam" id="3.20.20.70:FF:000104">
    <property type="entry name" value="Thiamine biosynthetic bifunctional enzyme"/>
    <property type="match status" value="1"/>
</dbReference>
<dbReference type="InterPro" id="IPR013785">
    <property type="entry name" value="Aldolase_TIM"/>
</dbReference>
<dbReference type="InterPro" id="IPR022998">
    <property type="entry name" value="ThiamineP_synth_TenI"/>
</dbReference>
<evidence type="ECO:0000256" key="7">
    <source>
        <dbReference type="ARBA" id="ARBA00022723"/>
    </source>
</evidence>
<dbReference type="SUPFAM" id="SSF53613">
    <property type="entry name" value="Ribokinase-like"/>
    <property type="match status" value="1"/>
</dbReference>
<comment type="pathway">
    <text evidence="4">Cofactor biosynthesis; thiamine diphosphate biosynthesis; 4-methyl-5-(2-phosphoethyl)-thiazole from 5-(2-hydroxyethyl)-4-methylthiazole: step 1/1.</text>
</comment>
<evidence type="ECO:0000313" key="20">
    <source>
        <dbReference type="Proteomes" id="UP000242525"/>
    </source>
</evidence>
<feature type="domain" description="Thiamine phosphate synthase/TenI" evidence="18">
    <location>
        <begin position="7"/>
        <end position="205"/>
    </location>
</feature>
<dbReference type="SUPFAM" id="SSF51391">
    <property type="entry name" value="Thiamin phosphate synthase"/>
    <property type="match status" value="1"/>
</dbReference>
<comment type="catalytic activity">
    <reaction evidence="14">
        <text>2-(2-carboxy-4-methylthiazol-5-yl)ethyl phosphate + 4-amino-2-methyl-5-(diphosphooxymethyl)pyrimidine + 2 H(+) = thiamine phosphate + CO2 + diphosphate</text>
        <dbReference type="Rhea" id="RHEA:47848"/>
        <dbReference type="ChEBI" id="CHEBI:15378"/>
        <dbReference type="ChEBI" id="CHEBI:16526"/>
        <dbReference type="ChEBI" id="CHEBI:33019"/>
        <dbReference type="ChEBI" id="CHEBI:37575"/>
        <dbReference type="ChEBI" id="CHEBI:57841"/>
        <dbReference type="ChEBI" id="CHEBI:62890"/>
        <dbReference type="EC" id="2.5.1.3"/>
    </reaction>
</comment>
<dbReference type="InterPro" id="IPR029056">
    <property type="entry name" value="Ribokinase-like"/>
</dbReference>
<comment type="similarity">
    <text evidence="16">In the C-terminal section; belongs to the Thz kinase family.</text>
</comment>
<evidence type="ECO:0000256" key="2">
    <source>
        <dbReference type="ARBA" id="ARBA00001946"/>
    </source>
</evidence>
<keyword evidence="10" id="KW-0067">ATP-binding</keyword>
<sequence length="569" mass="60460">MAVDYSFYLVTDSGMLPENTTVLSQVAAALENGVTIVQLREKTADTREFVALARAVHALTKPRGVPLIINDRVDVALAVDAEGVHVGQDDMPAAQVRALIGPGKIVGVSVHDERELKGVLALNLPGQPKVVDYIGIGAVYGTKTKDLKEKYPIGVYGLKRVLEINNAQVETVAIGGINPTNVQKVLYGSRVSDAVKLDGVAVVSCVMASKDAATASRTLSQLIKATPPWAQQQLTNNTAYALSADSIEQAIREFAPQLFRAVTQRAPLVHHITNNVVKNFSANVTLATGASPVMSECAGEFSDFSQISPHAALLINTGMPFSNDPEDGGADIYLGAINEYNKRGLPVTLDPVGVGASKLRKGLIKTLLESAFFNVVKGNEGEIFTLHREVSGLATDADSAEVLTKGVDSVGAAALKTSLRVGRTLAHHYKTTLLMTGTEDVVTDQSGAWNVAIRNGHEYMARVTGSGCSLGSVVSACLAVTKDLDPTSIAAAVDPNFLAATTAVLLYTIAGERAAARPEVRGPGTFLPAFVDEIYLIAEETRKDDFSWIKNAKFRVFGTTERDSLNSQS</sequence>
<comment type="catalytic activity">
    <reaction evidence="15">
        <text>2-[(2R,5Z)-2-carboxy-4-methylthiazol-5(2H)-ylidene]ethyl phosphate + 4-amino-2-methyl-5-(diphosphooxymethyl)pyrimidine + 2 H(+) = thiamine phosphate + CO2 + diphosphate</text>
        <dbReference type="Rhea" id="RHEA:47844"/>
        <dbReference type="ChEBI" id="CHEBI:15378"/>
        <dbReference type="ChEBI" id="CHEBI:16526"/>
        <dbReference type="ChEBI" id="CHEBI:33019"/>
        <dbReference type="ChEBI" id="CHEBI:37575"/>
        <dbReference type="ChEBI" id="CHEBI:57841"/>
        <dbReference type="ChEBI" id="CHEBI:62899"/>
        <dbReference type="EC" id="2.5.1.3"/>
    </reaction>
</comment>
<evidence type="ECO:0000256" key="13">
    <source>
        <dbReference type="ARBA" id="ARBA00047334"/>
    </source>
</evidence>
<dbReference type="Proteomes" id="UP000242525">
    <property type="component" value="Unassembled WGS sequence"/>
</dbReference>
<dbReference type="PANTHER" id="PTHR20857">
    <property type="entry name" value="THIAMINE-PHOSPHATE PYROPHOSPHORYLASE"/>
    <property type="match status" value="1"/>
</dbReference>
<keyword evidence="6" id="KW-0808">Transferase</keyword>
<evidence type="ECO:0000256" key="1">
    <source>
        <dbReference type="ARBA" id="ARBA00001771"/>
    </source>
</evidence>
<keyword evidence="12" id="KW-0784">Thiamine biosynthesis</keyword>
<keyword evidence="9 19" id="KW-0418">Kinase</keyword>
<dbReference type="UniPathway" id="UPA00060">
    <property type="reaction ID" value="UER00139"/>
</dbReference>
<evidence type="ECO:0000256" key="4">
    <source>
        <dbReference type="ARBA" id="ARBA00004868"/>
    </source>
</evidence>
<accession>A0A0J9X5W5</accession>
<dbReference type="Gene3D" id="3.20.20.70">
    <property type="entry name" value="Aldolase class I"/>
    <property type="match status" value="1"/>
</dbReference>
<dbReference type="InterPro" id="IPR036206">
    <property type="entry name" value="ThiamineP_synth_sf"/>
</dbReference>
<proteinExistence type="inferred from homology"/>
<comment type="pathway">
    <text evidence="5">Cofactor biosynthesis; thiamine diphosphate biosynthesis; thiamine phosphate from 4-amino-2-methyl-5-diphosphomethylpyrimidine and 4-methyl-5-(2-phosphoethyl)-thiazole: step 1/1.</text>
</comment>
<evidence type="ECO:0000313" key="19">
    <source>
        <dbReference type="EMBL" id="CDO52563.1"/>
    </source>
</evidence>
<comment type="function">
    <text evidence="3">Condenses 4-methyl-5-(beta-hydroxyethyl)thiazole monophosphate (THZ-P) and 2-methyl-4-amino-5-hydroxymethyl pyrimidine pyrophosphate (HMP-PP) to form thiamine monophosphate (TMP).</text>
</comment>
<comment type="caution">
    <text evidence="19">The sequence shown here is derived from an EMBL/GenBank/DDBJ whole genome shotgun (WGS) entry which is preliminary data.</text>
</comment>
<dbReference type="HAMAP" id="MF_00097">
    <property type="entry name" value="TMP_synthase"/>
    <property type="match status" value="1"/>
</dbReference>
<evidence type="ECO:0000256" key="12">
    <source>
        <dbReference type="ARBA" id="ARBA00022977"/>
    </source>
</evidence>
<dbReference type="CDD" id="cd00564">
    <property type="entry name" value="TMP_TenI"/>
    <property type="match status" value="1"/>
</dbReference>
<dbReference type="Gene3D" id="3.40.1190.20">
    <property type="match status" value="1"/>
</dbReference>
<dbReference type="STRING" id="1173061.A0A0J9X5W5"/>
<evidence type="ECO:0000256" key="11">
    <source>
        <dbReference type="ARBA" id="ARBA00022842"/>
    </source>
</evidence>
<dbReference type="NCBIfam" id="TIGR00693">
    <property type="entry name" value="thiE"/>
    <property type="match status" value="1"/>
</dbReference>
<evidence type="ECO:0000256" key="5">
    <source>
        <dbReference type="ARBA" id="ARBA00005165"/>
    </source>
</evidence>
<dbReference type="GO" id="GO:0005524">
    <property type="term" value="F:ATP binding"/>
    <property type="evidence" value="ECO:0007669"/>
    <property type="project" value="UniProtKB-KW"/>
</dbReference>
<reference evidence="19" key="1">
    <citation type="submission" date="2014-03" db="EMBL/GenBank/DDBJ databases">
        <authorList>
            <person name="Casaregola S."/>
        </authorList>
    </citation>
    <scope>NUCLEOTIDE SEQUENCE [LARGE SCALE GENOMIC DNA]</scope>
    <source>
        <strain evidence="19">CLIB 918</strain>
    </source>
</reference>
<evidence type="ECO:0000256" key="10">
    <source>
        <dbReference type="ARBA" id="ARBA00022840"/>
    </source>
</evidence>
<evidence type="ECO:0000256" key="8">
    <source>
        <dbReference type="ARBA" id="ARBA00022741"/>
    </source>
</evidence>
<evidence type="ECO:0000256" key="16">
    <source>
        <dbReference type="ARBA" id="ARBA00061146"/>
    </source>
</evidence>
<dbReference type="AlphaFoldDB" id="A0A0J9X5W5"/>
<dbReference type="Pfam" id="PF02581">
    <property type="entry name" value="TMP-TENI"/>
    <property type="match status" value="1"/>
</dbReference>
<dbReference type="InterPro" id="IPR000417">
    <property type="entry name" value="Hyethyz_kinase"/>
</dbReference>
<comment type="catalytic activity">
    <reaction evidence="1">
        <text>5-(2-hydroxyethyl)-4-methylthiazole + ATP = 4-methyl-5-(2-phosphooxyethyl)-thiazole + ADP + H(+)</text>
        <dbReference type="Rhea" id="RHEA:24212"/>
        <dbReference type="ChEBI" id="CHEBI:15378"/>
        <dbReference type="ChEBI" id="CHEBI:17957"/>
        <dbReference type="ChEBI" id="CHEBI:30616"/>
        <dbReference type="ChEBI" id="CHEBI:58296"/>
        <dbReference type="ChEBI" id="CHEBI:456216"/>
        <dbReference type="EC" id="2.7.1.50"/>
    </reaction>
</comment>
<keyword evidence="8" id="KW-0547">Nucleotide-binding</keyword>
<dbReference type="GO" id="GO:0004417">
    <property type="term" value="F:hydroxyethylthiazole kinase activity"/>
    <property type="evidence" value="ECO:0007669"/>
    <property type="project" value="UniProtKB-EC"/>
</dbReference>
<dbReference type="GO" id="GO:0005737">
    <property type="term" value="C:cytoplasm"/>
    <property type="evidence" value="ECO:0007669"/>
    <property type="project" value="TreeGrafter"/>
</dbReference>
<name>A0A0J9X5W5_GEOCN</name>
<evidence type="ECO:0000256" key="15">
    <source>
        <dbReference type="ARBA" id="ARBA00047883"/>
    </source>
</evidence>
<dbReference type="HAMAP" id="MF_00228">
    <property type="entry name" value="Thz_kinase"/>
    <property type="match status" value="1"/>
</dbReference>
<dbReference type="EMBL" id="CCBN010000003">
    <property type="protein sequence ID" value="CDO52563.1"/>
    <property type="molecule type" value="Genomic_DNA"/>
</dbReference>
<keyword evidence="7" id="KW-0479">Metal-binding</keyword>